<keyword evidence="7" id="KW-0175">Coiled coil</keyword>
<dbReference type="EMBL" id="LT671828">
    <property type="protein sequence ID" value="SHO79960.1"/>
    <property type="molecule type" value="Genomic_DNA"/>
</dbReference>
<dbReference type="InterPro" id="IPR019133">
    <property type="entry name" value="MIC60"/>
</dbReference>
<comment type="similarity">
    <text evidence="2 11">Belongs to the MICOS complex subunit Mic60 family.</text>
</comment>
<dbReference type="HOGENOM" id="CLU_008024_1_1_1"/>
<keyword evidence="8 11" id="KW-0496">Mitochondrion</keyword>
<keyword evidence="13" id="KW-1185">Reference proteome</keyword>
<dbReference type="Pfam" id="PF09731">
    <property type="entry name" value="Mitofilin"/>
    <property type="match status" value="1"/>
</dbReference>
<evidence type="ECO:0000313" key="13">
    <source>
        <dbReference type="Proteomes" id="UP000186303"/>
    </source>
</evidence>
<dbReference type="RefSeq" id="XP_018741912.1">
    <property type="nucleotide sequence ID" value="XM_018885344.1"/>
</dbReference>
<dbReference type="AlphaFoldDB" id="M5EDL4"/>
<reference evidence="13" key="1">
    <citation type="journal article" date="2017" name="Nucleic Acids Res.">
        <title>Proteogenomics produces comprehensive and highly accurate protein-coding gene annotation in a complete genome assembly of Malassezia sympodialis.</title>
        <authorList>
            <person name="Zhu Y."/>
            <person name="Engstroem P.G."/>
            <person name="Tellgren-Roth C."/>
            <person name="Baudo C.D."/>
            <person name="Kennell J.C."/>
            <person name="Sun S."/>
            <person name="Billmyre R.B."/>
            <person name="Schroeder M.S."/>
            <person name="Andersson A."/>
            <person name="Holm T."/>
            <person name="Sigurgeirsson B."/>
            <person name="Wu G."/>
            <person name="Sankaranarayanan S.R."/>
            <person name="Siddharthan R."/>
            <person name="Sanyal K."/>
            <person name="Lundeberg J."/>
            <person name="Nystedt B."/>
            <person name="Boekhout T."/>
            <person name="Dawson T.L. Jr."/>
            <person name="Heitman J."/>
            <person name="Scheynius A."/>
            <person name="Lehtioe J."/>
        </authorList>
    </citation>
    <scope>NUCLEOTIDE SEQUENCE [LARGE SCALE GENOMIC DNA]</scope>
    <source>
        <strain evidence="13">ATCC 42132</strain>
    </source>
</reference>
<comment type="subcellular location">
    <subcellularLocation>
        <location evidence="1 11">Mitochondrion inner membrane</location>
        <topology evidence="1 11">Single-pass membrane protein</topology>
    </subcellularLocation>
</comment>
<dbReference type="GO" id="GO:0061617">
    <property type="term" value="C:MICOS complex"/>
    <property type="evidence" value="ECO:0007669"/>
    <property type="project" value="TreeGrafter"/>
</dbReference>
<evidence type="ECO:0000256" key="4">
    <source>
        <dbReference type="ARBA" id="ARBA00022692"/>
    </source>
</evidence>
<dbReference type="VEuPathDB" id="FungiDB:MSYG_4315"/>
<evidence type="ECO:0000256" key="9">
    <source>
        <dbReference type="ARBA" id="ARBA00023136"/>
    </source>
</evidence>
<keyword evidence="6" id="KW-1133">Transmembrane helix</keyword>
<evidence type="ECO:0000313" key="12">
    <source>
        <dbReference type="EMBL" id="SHO79960.1"/>
    </source>
</evidence>
<keyword evidence="5 11" id="KW-0999">Mitochondrion inner membrane</keyword>
<comment type="function">
    <text evidence="10">Component of the MICOS complex, a large protein complex of the mitochondrial inner membrane that plays crucial roles in the maintenance of crista junctions, inner membrane architecture, and formation of contact sites to the outer membrane. Plays a role in keeping cristae membranes connected to the inner boundary membrane. Also promotes protein import via the mitochondrial intermembrane space assembly (MIA) pathway.</text>
</comment>
<dbReference type="OrthoDB" id="10261039at2759"/>
<sequence>MTGAAATMLTMRRVAPSVPRSRGYSTTTSAGRRAVLPRLLAYTTVGAAVFYGGSYAVAQRVPAYREFFEKNVYGGEALLRYFSTHELKDLPEELRKMDVEQQVVAAAKQVRSGFHRLTDYVRESEQVQATREEVEKHTAALQTKLHDQLEELKSKAGEESAQLLEKAQNFASHAYQGAREPMSHVADEAREHLGGAVPTAEPAKPVVPAPAYGAPYPERKLVAPKDNGGRLRADPKAPVLPQLSKSVQRLHSSEPVLAQLAGTIDELTALVREAPHAGALARSVLETAQADLAQLSARLDEIKKSDAEKLDAQLEKQAQAFEAELQKAAERAQGELGQRDADWAKKVSALQDEQASQFKARLASELRTQSALIDERLKEEVVARGIELQRKWSQEIRAKVEQERAGRLARLDEMASELQRVERLSLENAQSLDHNISLHALSAALRTLRQAIDAPVLRDSAYVRRTFVDELAAVKATRQATDNEVISAALTAIDETGAAADGVESVPTLHEWFAVRLAPRLTSVALLPEQGAGVLSYLASMVLSPLLFVRQGNVPGDDVASIVARANWLLERRDLDQATRELNQLRGWAKVLASDWLQAARTRLEVDQALDLIERESAFASLLQT</sequence>
<evidence type="ECO:0000256" key="2">
    <source>
        <dbReference type="ARBA" id="ARBA00010877"/>
    </source>
</evidence>
<dbReference type="STRING" id="1230383.M5EDL4"/>
<name>M5EDL4_MALS4</name>
<accession>M5EDL4</accession>
<evidence type="ECO:0000256" key="7">
    <source>
        <dbReference type="ARBA" id="ARBA00023054"/>
    </source>
</evidence>
<evidence type="ECO:0000256" key="3">
    <source>
        <dbReference type="ARBA" id="ARBA00018116"/>
    </source>
</evidence>
<evidence type="ECO:0000256" key="6">
    <source>
        <dbReference type="ARBA" id="ARBA00022989"/>
    </source>
</evidence>
<protein>
    <recommendedName>
        <fullName evidence="3 11">MICOS complex subunit MIC60</fullName>
    </recommendedName>
    <alternativeName>
        <fullName evidence="11">Mitofilin</fullName>
    </alternativeName>
</protein>
<dbReference type="PANTHER" id="PTHR15415:SF7">
    <property type="entry name" value="MICOS COMPLEX SUBUNIT MIC60"/>
    <property type="match status" value="1"/>
</dbReference>
<dbReference type="Proteomes" id="UP000186303">
    <property type="component" value="Chromosome 8"/>
</dbReference>
<evidence type="ECO:0000256" key="11">
    <source>
        <dbReference type="RuleBase" id="RU363000"/>
    </source>
</evidence>
<organism evidence="12 13">
    <name type="scientific">Malassezia sympodialis (strain ATCC 42132)</name>
    <name type="common">Atopic eczema-associated yeast</name>
    <dbReference type="NCBI Taxonomy" id="1230383"/>
    <lineage>
        <taxon>Eukaryota</taxon>
        <taxon>Fungi</taxon>
        <taxon>Dikarya</taxon>
        <taxon>Basidiomycota</taxon>
        <taxon>Ustilaginomycotina</taxon>
        <taxon>Malasseziomycetes</taxon>
        <taxon>Malasseziales</taxon>
        <taxon>Malasseziaceae</taxon>
        <taxon>Malassezia</taxon>
    </lineage>
</organism>
<keyword evidence="4 11" id="KW-0812">Transmembrane</keyword>
<dbReference type="PANTHER" id="PTHR15415">
    <property type="entry name" value="MITOFILIN"/>
    <property type="match status" value="1"/>
</dbReference>
<comment type="subunit">
    <text evidence="11">Component of the mitochondrial contact site and cristae organizing system (MICOS) complex.</text>
</comment>
<dbReference type="GO" id="GO:0042407">
    <property type="term" value="P:cristae formation"/>
    <property type="evidence" value="ECO:0007669"/>
    <property type="project" value="TreeGrafter"/>
</dbReference>
<evidence type="ECO:0000256" key="8">
    <source>
        <dbReference type="ARBA" id="ARBA00023128"/>
    </source>
</evidence>
<dbReference type="OMA" id="LEMEHEW"/>
<keyword evidence="9" id="KW-0472">Membrane</keyword>
<evidence type="ECO:0000256" key="1">
    <source>
        <dbReference type="ARBA" id="ARBA00004434"/>
    </source>
</evidence>
<gene>
    <name evidence="12" type="ORF">MSYG_4315</name>
</gene>
<evidence type="ECO:0000256" key="10">
    <source>
        <dbReference type="ARBA" id="ARBA00025571"/>
    </source>
</evidence>
<dbReference type="KEGG" id="msym:MSY001_3441"/>
<evidence type="ECO:0000256" key="5">
    <source>
        <dbReference type="ARBA" id="ARBA00022792"/>
    </source>
</evidence>
<proteinExistence type="inferred from homology"/>